<dbReference type="InterPro" id="IPR000979">
    <property type="entry name" value="Phosphodiesterase_MJ0936/Vps29"/>
</dbReference>
<dbReference type="NCBIfam" id="TIGR00040">
    <property type="entry name" value="yfcE"/>
    <property type="match status" value="1"/>
</dbReference>
<reference evidence="4 5" key="1">
    <citation type="submission" date="2019-02" db="EMBL/GenBank/DDBJ databases">
        <title>Paenibacillus sp. nov., isolated from surface-sterilized tissue of Thalictrum simplex L.</title>
        <authorList>
            <person name="Tuo L."/>
        </authorList>
    </citation>
    <scope>NUCLEOTIDE SEQUENCE [LARGE SCALE GENOMIC DNA]</scope>
    <source>
        <strain evidence="4 5">N2SHLJ1</strain>
    </source>
</reference>
<comment type="cofactor">
    <cofactor evidence="2">
        <name>a divalent metal cation</name>
        <dbReference type="ChEBI" id="CHEBI:60240"/>
    </cofactor>
</comment>
<feature type="domain" description="Calcineurin-like phosphoesterase" evidence="3">
    <location>
        <begin position="1"/>
        <end position="194"/>
    </location>
</feature>
<dbReference type="PANTHER" id="PTHR42850:SF2">
    <property type="entry name" value="BLL5683 PROTEIN"/>
    <property type="match status" value="1"/>
</dbReference>
<keyword evidence="5" id="KW-1185">Reference proteome</keyword>
<dbReference type="InterPro" id="IPR029052">
    <property type="entry name" value="Metallo-depent_PP-like"/>
</dbReference>
<evidence type="ECO:0000256" key="2">
    <source>
        <dbReference type="RuleBase" id="RU362039"/>
    </source>
</evidence>
<keyword evidence="2" id="KW-0479">Metal-binding</keyword>
<evidence type="ECO:0000256" key="1">
    <source>
        <dbReference type="ARBA" id="ARBA00008950"/>
    </source>
</evidence>
<dbReference type="PIRSF" id="PIRSF000883">
    <property type="entry name" value="Pesterase_MJ0912"/>
    <property type="match status" value="1"/>
</dbReference>
<evidence type="ECO:0000313" key="5">
    <source>
        <dbReference type="Proteomes" id="UP000293142"/>
    </source>
</evidence>
<name>A0A4Q9DN04_9BACL</name>
<dbReference type="Proteomes" id="UP000293142">
    <property type="component" value="Unassembled WGS sequence"/>
</dbReference>
<dbReference type="PANTHER" id="PTHR42850">
    <property type="entry name" value="METALLOPHOSPHOESTERASE"/>
    <property type="match status" value="1"/>
</dbReference>
<evidence type="ECO:0000259" key="3">
    <source>
        <dbReference type="Pfam" id="PF12850"/>
    </source>
</evidence>
<evidence type="ECO:0000313" key="4">
    <source>
        <dbReference type="EMBL" id="TBL75234.1"/>
    </source>
</evidence>
<dbReference type="Pfam" id="PF12850">
    <property type="entry name" value="Metallophos_2"/>
    <property type="match status" value="1"/>
</dbReference>
<dbReference type="InterPro" id="IPR050126">
    <property type="entry name" value="Ap4A_hydrolase"/>
</dbReference>
<sequence length="248" mass="28436">MRLAVISDMHGNATAFEEVIRDLKEMSPDAVVCLGDIVMKGPQPVECIDMVRSLNPLAVVRGNYDDKFLKSPKTPENYKQELQLRALRYDSEKISLADQEWLTQLPHGHTCDLEGIQTEMYHASPQSLYKVTYPWATNEELEQLHQQEQTKLVLYGHIHHAYVRYWAGRTIVNCGSIGMPFDRDNRASYAVIDFAGSNLAVQLRRVEYDIEKALKIAKELQMPDADAFEYAIKTARYPYNEKKQLPIS</sequence>
<comment type="caution">
    <text evidence="4">The sequence shown here is derived from an EMBL/GenBank/DDBJ whole genome shotgun (WGS) entry which is preliminary data.</text>
</comment>
<proteinExistence type="inferred from homology"/>
<dbReference type="GO" id="GO:0046872">
    <property type="term" value="F:metal ion binding"/>
    <property type="evidence" value="ECO:0007669"/>
    <property type="project" value="UniProtKB-KW"/>
</dbReference>
<dbReference type="GO" id="GO:0005737">
    <property type="term" value="C:cytoplasm"/>
    <property type="evidence" value="ECO:0007669"/>
    <property type="project" value="TreeGrafter"/>
</dbReference>
<dbReference type="InterPro" id="IPR024654">
    <property type="entry name" value="Calcineurin-like_PHP_lpxH"/>
</dbReference>
<organism evidence="4 5">
    <name type="scientific">Paenibacillus thalictri</name>
    <dbReference type="NCBI Taxonomy" id="2527873"/>
    <lineage>
        <taxon>Bacteria</taxon>
        <taxon>Bacillati</taxon>
        <taxon>Bacillota</taxon>
        <taxon>Bacilli</taxon>
        <taxon>Bacillales</taxon>
        <taxon>Paenibacillaceae</taxon>
        <taxon>Paenibacillus</taxon>
    </lineage>
</organism>
<dbReference type="InterPro" id="IPR011152">
    <property type="entry name" value="Pesterase_MJ0912"/>
</dbReference>
<dbReference type="GO" id="GO:0016791">
    <property type="term" value="F:phosphatase activity"/>
    <property type="evidence" value="ECO:0007669"/>
    <property type="project" value="TreeGrafter"/>
</dbReference>
<dbReference type="AlphaFoldDB" id="A0A4Q9DN04"/>
<gene>
    <name evidence="4" type="ORF">EYB31_22715</name>
</gene>
<dbReference type="Gene3D" id="3.60.21.10">
    <property type="match status" value="1"/>
</dbReference>
<dbReference type="RefSeq" id="WP_131015723.1">
    <property type="nucleotide sequence ID" value="NZ_SIRE01000017.1"/>
</dbReference>
<protein>
    <recommendedName>
        <fullName evidence="2">Phosphoesterase</fullName>
        <ecNumber evidence="2">3.1.4.-</ecNumber>
    </recommendedName>
</protein>
<dbReference type="EC" id="3.1.4.-" evidence="2"/>
<comment type="similarity">
    <text evidence="1 2">Belongs to the metallophosphoesterase superfamily. YfcE family.</text>
</comment>
<accession>A0A4Q9DN04</accession>
<dbReference type="SUPFAM" id="SSF56300">
    <property type="entry name" value="Metallo-dependent phosphatases"/>
    <property type="match status" value="1"/>
</dbReference>
<dbReference type="EMBL" id="SIRE01000017">
    <property type="protein sequence ID" value="TBL75234.1"/>
    <property type="molecule type" value="Genomic_DNA"/>
</dbReference>
<dbReference type="OrthoDB" id="9813918at2"/>